<gene>
    <name evidence="1" type="ORF">HO173_007768</name>
</gene>
<dbReference type="RefSeq" id="XP_037163345.1">
    <property type="nucleotide sequence ID" value="XM_037309668.1"/>
</dbReference>
<dbReference type="EMBL" id="JACCJC010000033">
    <property type="protein sequence ID" value="KAF6233938.1"/>
    <property type="molecule type" value="Genomic_DNA"/>
</dbReference>
<proteinExistence type="predicted"/>
<dbReference type="GeneID" id="59289424"/>
<accession>A0A8H6L3B7</accession>
<organism evidence="1 2">
    <name type="scientific">Letharia columbiana</name>
    <dbReference type="NCBI Taxonomy" id="112416"/>
    <lineage>
        <taxon>Eukaryota</taxon>
        <taxon>Fungi</taxon>
        <taxon>Dikarya</taxon>
        <taxon>Ascomycota</taxon>
        <taxon>Pezizomycotina</taxon>
        <taxon>Lecanoromycetes</taxon>
        <taxon>OSLEUM clade</taxon>
        <taxon>Lecanoromycetidae</taxon>
        <taxon>Lecanorales</taxon>
        <taxon>Lecanorineae</taxon>
        <taxon>Parmeliaceae</taxon>
        <taxon>Letharia</taxon>
    </lineage>
</organism>
<keyword evidence="2" id="KW-1185">Reference proteome</keyword>
<comment type="caution">
    <text evidence="1">The sequence shown here is derived from an EMBL/GenBank/DDBJ whole genome shotgun (WGS) entry which is preliminary data.</text>
</comment>
<protein>
    <submittedName>
        <fullName evidence="1">Uncharacterized protein</fullName>
    </submittedName>
</protein>
<reference evidence="1 2" key="1">
    <citation type="journal article" date="2020" name="Genomics">
        <title>Complete, high-quality genomes from long-read metagenomic sequencing of two wolf lichen thalli reveals enigmatic genome architecture.</title>
        <authorList>
            <person name="McKenzie S.K."/>
            <person name="Walston R.F."/>
            <person name="Allen J.L."/>
        </authorList>
    </citation>
    <scope>NUCLEOTIDE SEQUENCE [LARGE SCALE GENOMIC DNA]</scope>
    <source>
        <strain evidence="1">WasteWater2</strain>
    </source>
</reference>
<evidence type="ECO:0000313" key="2">
    <source>
        <dbReference type="Proteomes" id="UP000578531"/>
    </source>
</evidence>
<dbReference type="Proteomes" id="UP000578531">
    <property type="component" value="Unassembled WGS sequence"/>
</dbReference>
<evidence type="ECO:0000313" key="1">
    <source>
        <dbReference type="EMBL" id="KAF6233938.1"/>
    </source>
</evidence>
<sequence length="65" mass="7181">MILAPPGHSSHKAHTDTFDASTQIDNCDLEDTTQMDVAFLNRSSGDTKFYDTHTNLSFDTFVSAL</sequence>
<name>A0A8H6L3B7_9LECA</name>
<dbReference type="AlphaFoldDB" id="A0A8H6L3B7"/>